<dbReference type="KEGG" id="amr:AM1_6268"/>
<dbReference type="eggNOG" id="COG5421">
    <property type="taxonomic scope" value="Bacteria"/>
</dbReference>
<gene>
    <name evidence="1" type="ordered locus">AM1_6268</name>
</gene>
<dbReference type="Proteomes" id="UP000000268">
    <property type="component" value="Chromosome"/>
</dbReference>
<evidence type="ECO:0000313" key="2">
    <source>
        <dbReference type="Proteomes" id="UP000000268"/>
    </source>
</evidence>
<dbReference type="RefSeq" id="WP_012166382.1">
    <property type="nucleotide sequence ID" value="NC_009925.1"/>
</dbReference>
<proteinExistence type="predicted"/>
<evidence type="ECO:0000313" key="1">
    <source>
        <dbReference type="EMBL" id="ABW31200.1"/>
    </source>
</evidence>
<reference evidence="1 2" key="1">
    <citation type="journal article" date="2008" name="Proc. Natl. Acad. Sci. U.S.A.">
        <title>Niche adaptation and genome expansion in the chlorophyll d-producing cyanobacterium Acaryochloris marina.</title>
        <authorList>
            <person name="Swingley W.D."/>
            <person name="Chen M."/>
            <person name="Cheung P.C."/>
            <person name="Conrad A.L."/>
            <person name="Dejesa L.C."/>
            <person name="Hao J."/>
            <person name="Honchak B.M."/>
            <person name="Karbach L.E."/>
            <person name="Kurdoglu A."/>
            <person name="Lahiri S."/>
            <person name="Mastrian S.D."/>
            <person name="Miyashita H."/>
            <person name="Page L."/>
            <person name="Ramakrishna P."/>
            <person name="Satoh S."/>
            <person name="Sattley W.M."/>
            <person name="Shimada Y."/>
            <person name="Taylor H.L."/>
            <person name="Tomo T."/>
            <person name="Tsuchiya T."/>
            <person name="Wang Z.T."/>
            <person name="Raymond J."/>
            <person name="Mimuro M."/>
            <person name="Blankenship R.E."/>
            <person name="Touchman J.W."/>
        </authorList>
    </citation>
    <scope>NUCLEOTIDE SEQUENCE [LARGE SCALE GENOMIC DNA]</scope>
    <source>
        <strain evidence="2">MBIC 11017</strain>
    </source>
</reference>
<protein>
    <recommendedName>
        <fullName evidence="3">Transposase IS4-like domain-containing protein</fullName>
    </recommendedName>
</protein>
<dbReference type="HOGENOM" id="CLU_870507_0_0_3"/>
<sequence length="319" mass="36269">MPELLEQGLINAVASGSPLLRVHRLDEKGHPQEIATGYEFSRKQEHHQADGNTVEWTERVFLVHSPAHAQQQQRGLEQRLKRATQKLNALTPAVGRGKRQVRSLSELQQKANAILKAHRVEGLIEYSYEYHPAIKQQKERYQITQVTLIEAAVETTQQRFGWRVYVTNAPLEELSFEEAVLTVRDAWIQESGFSRLKGNPLGASPLFVQRDDHAKGLMHLLSLGLRILTLIEFVVQRRLKQHKEKLFGLFPGNPKRATTRPTTERILRAFKDISLTILGVKDEEYGHVSPLTSLQQRILELLGLAPDIYSSLELSTDEA</sequence>
<accession>B0C7B6</accession>
<dbReference type="EMBL" id="CP000828">
    <property type="protein sequence ID" value="ABW31200.1"/>
    <property type="molecule type" value="Genomic_DNA"/>
</dbReference>
<name>B0C7B6_ACAM1</name>
<dbReference type="STRING" id="329726.AM1_6268"/>
<dbReference type="AlphaFoldDB" id="B0C7B6"/>
<evidence type="ECO:0008006" key="3">
    <source>
        <dbReference type="Google" id="ProtNLM"/>
    </source>
</evidence>
<organism evidence="1 2">
    <name type="scientific">Acaryochloris marina (strain MBIC 11017)</name>
    <dbReference type="NCBI Taxonomy" id="329726"/>
    <lineage>
        <taxon>Bacteria</taxon>
        <taxon>Bacillati</taxon>
        <taxon>Cyanobacteriota</taxon>
        <taxon>Cyanophyceae</taxon>
        <taxon>Acaryochloridales</taxon>
        <taxon>Acaryochloridaceae</taxon>
        <taxon>Acaryochloris</taxon>
    </lineage>
</organism>
<keyword evidence="2" id="KW-1185">Reference proteome</keyword>